<organism evidence="2 3">
    <name type="scientific">Nostoc paludosum FACHB-159</name>
    <dbReference type="NCBI Taxonomy" id="2692908"/>
    <lineage>
        <taxon>Bacteria</taxon>
        <taxon>Bacillati</taxon>
        <taxon>Cyanobacteriota</taxon>
        <taxon>Cyanophyceae</taxon>
        <taxon>Nostocales</taxon>
        <taxon>Nostocaceae</taxon>
        <taxon>Nostoc</taxon>
    </lineage>
</organism>
<protein>
    <submittedName>
        <fullName evidence="2">Uncharacterized protein</fullName>
    </submittedName>
</protein>
<dbReference type="RefSeq" id="WP_190953499.1">
    <property type="nucleotide sequence ID" value="NZ_JACJTU010000001.1"/>
</dbReference>
<name>A0ABR8K1V7_9NOSO</name>
<feature type="compositionally biased region" description="Polar residues" evidence="1">
    <location>
        <begin position="1"/>
        <end position="19"/>
    </location>
</feature>
<dbReference type="EMBL" id="JACJTU010000001">
    <property type="protein sequence ID" value="MBD2732744.1"/>
    <property type="molecule type" value="Genomic_DNA"/>
</dbReference>
<evidence type="ECO:0000313" key="3">
    <source>
        <dbReference type="Proteomes" id="UP000637383"/>
    </source>
</evidence>
<keyword evidence="3" id="KW-1185">Reference proteome</keyword>
<feature type="region of interest" description="Disordered" evidence="1">
    <location>
        <begin position="1"/>
        <end position="25"/>
    </location>
</feature>
<sequence>MSNLSNQNLPAENKNSSLPKESFAVKNQHYPRENYQLVRPFVGIRQYTNQLSPKLANPGYVKRARQIYERLCTELGNNYSSWYIAIESDSGDYFINANKALAQQQAKQKHPSRLICTFQLISQEHR</sequence>
<dbReference type="Proteomes" id="UP000637383">
    <property type="component" value="Unassembled WGS sequence"/>
</dbReference>
<evidence type="ECO:0000256" key="1">
    <source>
        <dbReference type="SAM" id="MobiDB-lite"/>
    </source>
</evidence>
<comment type="caution">
    <text evidence="2">The sequence shown here is derived from an EMBL/GenBank/DDBJ whole genome shotgun (WGS) entry which is preliminary data.</text>
</comment>
<gene>
    <name evidence="2" type="ORF">H6H03_02285</name>
</gene>
<accession>A0ABR8K1V7</accession>
<reference evidence="2 3" key="1">
    <citation type="journal article" date="2020" name="ISME J.">
        <title>Comparative genomics reveals insights into cyanobacterial evolution and habitat adaptation.</title>
        <authorList>
            <person name="Chen M.Y."/>
            <person name="Teng W.K."/>
            <person name="Zhao L."/>
            <person name="Hu C.X."/>
            <person name="Zhou Y.K."/>
            <person name="Han B.P."/>
            <person name="Song L.R."/>
            <person name="Shu W.S."/>
        </authorList>
    </citation>
    <scope>NUCLEOTIDE SEQUENCE [LARGE SCALE GENOMIC DNA]</scope>
    <source>
        <strain evidence="2 3">FACHB-159</strain>
    </source>
</reference>
<proteinExistence type="predicted"/>
<evidence type="ECO:0000313" key="2">
    <source>
        <dbReference type="EMBL" id="MBD2732744.1"/>
    </source>
</evidence>